<protein>
    <submittedName>
        <fullName evidence="3">Uncharacterized protein</fullName>
    </submittedName>
</protein>
<evidence type="ECO:0000256" key="2">
    <source>
        <dbReference type="SAM" id="Phobius"/>
    </source>
</evidence>
<feature type="compositionally biased region" description="Basic and acidic residues" evidence="1">
    <location>
        <begin position="1442"/>
        <end position="1459"/>
    </location>
</feature>
<feature type="transmembrane region" description="Helical" evidence="2">
    <location>
        <begin position="1229"/>
        <end position="1250"/>
    </location>
</feature>
<dbReference type="OrthoDB" id="300476at2759"/>
<feature type="compositionally biased region" description="Basic residues" evidence="1">
    <location>
        <begin position="1492"/>
        <end position="1503"/>
    </location>
</feature>
<reference evidence="3 4" key="1">
    <citation type="submission" date="2014-06" db="EMBL/GenBank/DDBJ databases">
        <authorList>
            <person name="Swart Estienne"/>
        </authorList>
    </citation>
    <scope>NUCLEOTIDE SEQUENCE [LARGE SCALE GENOMIC DNA]</scope>
    <source>
        <strain evidence="3 4">130c</strain>
    </source>
</reference>
<feature type="transmembrane region" description="Helical" evidence="2">
    <location>
        <begin position="1172"/>
        <end position="1189"/>
    </location>
</feature>
<evidence type="ECO:0000256" key="1">
    <source>
        <dbReference type="SAM" id="MobiDB-lite"/>
    </source>
</evidence>
<feature type="compositionally biased region" description="Basic and acidic residues" evidence="1">
    <location>
        <begin position="1475"/>
        <end position="1485"/>
    </location>
</feature>
<keyword evidence="2" id="KW-0812">Transmembrane</keyword>
<feature type="region of interest" description="Disordered" evidence="1">
    <location>
        <begin position="1442"/>
        <end position="1514"/>
    </location>
</feature>
<dbReference type="InParanoid" id="A0A078A533"/>
<dbReference type="SUPFAM" id="SSF51126">
    <property type="entry name" value="Pectin lyase-like"/>
    <property type="match status" value="2"/>
</dbReference>
<evidence type="ECO:0000313" key="3">
    <source>
        <dbReference type="EMBL" id="CDW76979.1"/>
    </source>
</evidence>
<gene>
    <name evidence="3" type="primary">Contig11931.g12769</name>
    <name evidence="3" type="ORF">STYLEM_5944</name>
</gene>
<feature type="compositionally biased region" description="Polar residues" evidence="1">
    <location>
        <begin position="1460"/>
        <end position="1474"/>
    </location>
</feature>
<feature type="transmembrane region" description="Helical" evidence="2">
    <location>
        <begin position="1315"/>
        <end position="1332"/>
    </location>
</feature>
<dbReference type="PANTHER" id="PTHR11319">
    <property type="entry name" value="G PROTEIN-COUPLED RECEPTOR-RELATED"/>
    <property type="match status" value="1"/>
</dbReference>
<feature type="transmembrane region" description="Helical" evidence="2">
    <location>
        <begin position="1344"/>
        <end position="1365"/>
    </location>
</feature>
<keyword evidence="2" id="KW-1133">Transmembrane helix</keyword>
<dbReference type="EMBL" id="CCKQ01005722">
    <property type="protein sequence ID" value="CDW76979.1"/>
    <property type="molecule type" value="Genomic_DNA"/>
</dbReference>
<evidence type="ECO:0000313" key="4">
    <source>
        <dbReference type="Proteomes" id="UP000039865"/>
    </source>
</evidence>
<feature type="transmembrane region" description="Helical" evidence="2">
    <location>
        <begin position="1277"/>
        <end position="1295"/>
    </location>
</feature>
<keyword evidence="2" id="KW-0472">Membrane</keyword>
<dbReference type="InterPro" id="IPR011050">
    <property type="entry name" value="Pectin_lyase_fold/virulence"/>
</dbReference>
<accession>A0A078A533</accession>
<organism evidence="3 4">
    <name type="scientific">Stylonychia lemnae</name>
    <name type="common">Ciliate</name>
    <dbReference type="NCBI Taxonomy" id="5949"/>
    <lineage>
        <taxon>Eukaryota</taxon>
        <taxon>Sar</taxon>
        <taxon>Alveolata</taxon>
        <taxon>Ciliophora</taxon>
        <taxon>Intramacronucleata</taxon>
        <taxon>Spirotrichea</taxon>
        <taxon>Stichotrichia</taxon>
        <taxon>Sporadotrichida</taxon>
        <taxon>Oxytrichidae</taxon>
        <taxon>Stylonychinae</taxon>
        <taxon>Stylonychia</taxon>
    </lineage>
</organism>
<proteinExistence type="predicted"/>
<dbReference type="Proteomes" id="UP000039865">
    <property type="component" value="Unassembled WGS sequence"/>
</dbReference>
<sequence>MPYFRRLDPSGYYIDNQSKNSGYELGIKNYPFKQLDDAFREIFNYATDQTYNITLKIKGNSSLNLFSDAMPILLINHNYTIITQDNVIGEIFNPTLLKNGTPMPYHVKLLQKSGKVPYDYESKFKLKFYLYDADLTIIKLRFIEHTVYTVNRNALFTMYQSLKWINISDCDFKIKQGMFYSKDGWLINVKNSMIDYTNMFFTQLMDLDPNIQDCKYQTNEYKPYIYIYENNTFYGIGIIEYGLVWNIQTQFKLFMFKNNRFKSFLQNRFGATFYVIFGNECPRDNGLREIVVEDNTFDFSSQQIYNGVIFYWLATQTYDQDTRIAISNNLFTNLGYGLDEINFMEIIDESLKSFRVEMTNNTFDGIQNNRDYALSRIIASKIRLDNITIKNSEIGQGFQIISGDSKISNIVFHNITSRFDLNIFKITKQLSASNIETIQFNNLTFQDSNISLILFQSINIAKEDQSEFFNISLRNIDLQKLYIQGKYSLIRFQSIAHPNFKVIVRNLQVLNNIIEQSSIFELQHNSKNLSFIDCSFINNTGQIFYINPTLQDKTLPQVTIIRNSQFVGNNGKDSSLFYSTFNSNLTFYNTLLENNYAIGRGSLIFSENNLAFVEISSSVILNNYGNVGLLYSNFYSTFIITNTTFKNNFAIVGGIMYAQNEGRGLFSNCSFQQNKAFKASLIYSINSQSIISIKGGLLENNLVGALSTFKTLMFKFEILVQHRLNKGLAKQTSLRVNSNLQGLSGAAIYIVKQSKSIPSIQLTVVNSSFYYISANLDGGAIYSLDTNVAFLNNSFTNGTSGESGGLIYLKCSTSLDCDYLIFNNTLINSTARLKGGAIYYDSNRPQNINDNIFLNNSAIYGPDIASFPFQLKLINSRVDFLKNITSEEYLPDNFYIGLVDQDDQIVNDKISSTLLITSMNESLSVTGITSVISEDGVFEISELKLIGKPSKSYQLKLSSNAIDQTQINYQSMNLSADLILDIKFRECVQGEIQYERKCFECPRGTYSLSVPDKNCRNCPDYAKCDGGTKIFINYNHWRSNTNTTKIYKCPKNDVCLSLIKNSKRNNPQTLLMRILTNYFQVVMMVKEFQLNWPTQITEFLDYISIGGQGYSQVMSFECLINESGVDIGLHQIYFFVILVGLMPIIMSLIAYAIWTVAYQIKKINLSHKQYRRYIRTSIILFSYLCYPIISQNSFSLLSCVEFEDGISYLRQDMNIECWTEEHKRMALTIALPFILLWAVMFPSLIAFQLWRNREGLSRPKMMTEYGLFYTGLKDENYYWEVTYAMIGLGLIFMELQISHLQSPYMDPHMNLIDRLSSYASISILIGGMFYISDEFKNKDSAMTTLFVIILILNMIFGFFWLYTFLKIIITNKIRQLQGKINFLKRISIVTYQERWSIQQEEIDRIKQMQLEFKKQVPQLEVKTKKKLKKKQKKVIVVNKRDKSKGIGRDKDKTKEESKDQSNYYIQSSEMNAIQESDRQPLRRQDNIISLRFKPKNKHRNRNRNKLDESDTSKMSLFTKNQNSISYIHNQTDLNDLSQLQ</sequence>
<name>A0A078A533_STYLE</name>
<dbReference type="PANTHER" id="PTHR11319:SF35">
    <property type="entry name" value="OUTER MEMBRANE PROTEIN PMPC-RELATED"/>
    <property type="match status" value="1"/>
</dbReference>
<keyword evidence="4" id="KW-1185">Reference proteome</keyword>
<feature type="transmembrane region" description="Helical" evidence="2">
    <location>
        <begin position="1132"/>
        <end position="1160"/>
    </location>
</feature>